<dbReference type="NCBIfam" id="TIGR03710">
    <property type="entry name" value="OAFO_sf"/>
    <property type="match status" value="1"/>
</dbReference>
<dbReference type="OrthoDB" id="9794954at2"/>
<dbReference type="FunFam" id="3.40.50.970:FF:000022">
    <property type="entry name" value="2-oxoglutarate ferredoxin oxidoreductase alpha subunit"/>
    <property type="match status" value="1"/>
</dbReference>
<dbReference type="EMBL" id="FOHU01000009">
    <property type="protein sequence ID" value="SET36865.1"/>
    <property type="molecule type" value="Genomic_DNA"/>
</dbReference>
<dbReference type="GO" id="GO:0006979">
    <property type="term" value="P:response to oxidative stress"/>
    <property type="evidence" value="ECO:0007669"/>
    <property type="project" value="TreeGrafter"/>
</dbReference>
<keyword evidence="1" id="KW-0560">Oxidoreductase</keyword>
<dbReference type="Gene3D" id="3.40.50.970">
    <property type="match status" value="1"/>
</dbReference>
<dbReference type="Gene3D" id="3.40.920.10">
    <property type="entry name" value="Pyruvate-ferredoxin oxidoreductase, PFOR, domain III"/>
    <property type="match status" value="1"/>
</dbReference>
<evidence type="ECO:0000259" key="3">
    <source>
        <dbReference type="Pfam" id="PF01855"/>
    </source>
</evidence>
<feature type="domain" description="Pyruvate/ketoisovalerate oxidoreductase catalytic" evidence="2">
    <location>
        <begin position="14"/>
        <end position="169"/>
    </location>
</feature>
<evidence type="ECO:0000313" key="6">
    <source>
        <dbReference type="Proteomes" id="UP000199568"/>
    </source>
</evidence>
<dbReference type="InterPro" id="IPR019752">
    <property type="entry name" value="Pyrv/ketoisovalerate_OxRed_cat"/>
</dbReference>
<dbReference type="InterPro" id="IPR022367">
    <property type="entry name" value="2-oxoacid/accept_OxRdtase_asu"/>
</dbReference>
<feature type="domain" description="Pyruvate:ferredoxin oxidoreductase core" evidence="4">
    <location>
        <begin position="469"/>
        <end position="559"/>
    </location>
</feature>
<evidence type="ECO:0000259" key="4">
    <source>
        <dbReference type="Pfam" id="PF17147"/>
    </source>
</evidence>
<dbReference type="AlphaFoldDB" id="A0A1I0DW49"/>
<dbReference type="SUPFAM" id="SSF52518">
    <property type="entry name" value="Thiamin diphosphate-binding fold (THDP-binding)"/>
    <property type="match status" value="1"/>
</dbReference>
<dbReference type="Pfam" id="PF01855">
    <property type="entry name" value="POR_N"/>
    <property type="match status" value="1"/>
</dbReference>
<evidence type="ECO:0000259" key="2">
    <source>
        <dbReference type="Pfam" id="PF01558"/>
    </source>
</evidence>
<dbReference type="InterPro" id="IPR002880">
    <property type="entry name" value="Pyrv_Fd/Flavodoxin_OxRdtase_N"/>
</dbReference>
<dbReference type="Pfam" id="PF01558">
    <property type="entry name" value="POR"/>
    <property type="match status" value="1"/>
</dbReference>
<dbReference type="STRING" id="426128.SAMN05660297_02176"/>
<dbReference type="InterPro" id="IPR002869">
    <property type="entry name" value="Pyrv_flavodox_OxRed_cen"/>
</dbReference>
<gene>
    <name evidence="5" type="ORF">SAMN05660297_02176</name>
</gene>
<sequence length="569" mass="62582">MKDSLTIVIGGIQGEGIVSTGVDLIKILSRLGYYGFGSRRFSSRIKGGNTNIQVTISTRKITAVEDKIDIILALDKDTIACYREELKEDGIILYDNLLTIEETENAEALPMTEIAKRKGSPIMKTTAALAFLGKVLDIPSEILGNFLDNRFGHKGEKIQSDNMAVLEEALIYEEGIHERIRKSLASPMKKISRPVMIGNEAIALGALMAGCRFMAAYPITPASEIMEFLGAVFPKYGGSMLQVEDEIAAINMAMGAGYAGVRSMTATSGPGISLMTEGIGMAGMAEIPVVIVDCQRVGPSTGMPTKHEQSDLFTLYYGGHGDYPAIILTPSTVEECFEDTGRAFNLAEKYQCPVILVSDLMLSLSPQTIDPLDYEKIKIDRGSLLKEKDLESIVDGKYKRFTLTEEGISPRSIPGMKNGIHHVTNVEHTENGLPTEDSEIRKQMMEKRFRKMELLKKENTLKVIENDSDFLFIAIGSTFGVLKEAVEASGNKVDFGSIRMLKPLPAEELSCTFEKYKKIIVIENNFSQQLTAILKEKIGKSDKIEAFTKYDGTPFTITEIIEKIGGMEA</sequence>
<accession>A0A1I0DW49</accession>
<dbReference type="RefSeq" id="WP_090443623.1">
    <property type="nucleotide sequence ID" value="NZ_FOHU01000009.1"/>
</dbReference>
<dbReference type="InterPro" id="IPR009014">
    <property type="entry name" value="Transketo_C/PFOR_II"/>
</dbReference>
<dbReference type="SUPFAM" id="SSF52922">
    <property type="entry name" value="TK C-terminal domain-like"/>
    <property type="match status" value="1"/>
</dbReference>
<dbReference type="PANTHER" id="PTHR32154">
    <property type="entry name" value="PYRUVATE-FLAVODOXIN OXIDOREDUCTASE-RELATED"/>
    <property type="match status" value="1"/>
</dbReference>
<reference evidence="5 6" key="1">
    <citation type="submission" date="2016-10" db="EMBL/GenBank/DDBJ databases">
        <authorList>
            <person name="de Groot N.N."/>
        </authorList>
    </citation>
    <scope>NUCLEOTIDE SEQUENCE [LARGE SCALE GENOMIC DNA]</scope>
    <source>
        <strain evidence="5 6">DSM 18979</strain>
    </source>
</reference>
<feature type="domain" description="Pyruvate flavodoxin/ferredoxin oxidoreductase pyrimidine binding" evidence="3">
    <location>
        <begin position="205"/>
        <end position="446"/>
    </location>
</feature>
<dbReference type="InterPro" id="IPR029061">
    <property type="entry name" value="THDP-binding"/>
</dbReference>
<proteinExistence type="predicted"/>
<dbReference type="SUPFAM" id="SSF53323">
    <property type="entry name" value="Pyruvate-ferredoxin oxidoreductase, PFOR, domain III"/>
    <property type="match status" value="1"/>
</dbReference>
<dbReference type="Gene3D" id="3.40.50.920">
    <property type="match status" value="1"/>
</dbReference>
<dbReference type="GO" id="GO:0016903">
    <property type="term" value="F:oxidoreductase activity, acting on the aldehyde or oxo group of donors"/>
    <property type="evidence" value="ECO:0007669"/>
    <property type="project" value="InterPro"/>
</dbReference>
<organism evidence="5 6">
    <name type="scientific">Natronincola peptidivorans</name>
    <dbReference type="NCBI Taxonomy" id="426128"/>
    <lineage>
        <taxon>Bacteria</taxon>
        <taxon>Bacillati</taxon>
        <taxon>Bacillota</taxon>
        <taxon>Clostridia</taxon>
        <taxon>Peptostreptococcales</taxon>
        <taxon>Natronincolaceae</taxon>
        <taxon>Natronincola</taxon>
    </lineage>
</organism>
<dbReference type="Proteomes" id="UP000199568">
    <property type="component" value="Unassembled WGS sequence"/>
</dbReference>
<dbReference type="InterPro" id="IPR033412">
    <property type="entry name" value="PFOR_II"/>
</dbReference>
<evidence type="ECO:0000313" key="5">
    <source>
        <dbReference type="EMBL" id="SET36865.1"/>
    </source>
</evidence>
<protein>
    <submittedName>
        <fullName evidence="5">2-oxoglutarate ferredoxin oxidoreductase subunit alpha</fullName>
    </submittedName>
</protein>
<keyword evidence="6" id="KW-1185">Reference proteome</keyword>
<dbReference type="Pfam" id="PF17147">
    <property type="entry name" value="PFOR_II"/>
    <property type="match status" value="1"/>
</dbReference>
<name>A0A1I0DW49_9FIRM</name>
<dbReference type="InterPro" id="IPR050722">
    <property type="entry name" value="Pyruvate:ferred/Flavod_OxRd"/>
</dbReference>
<dbReference type="PANTHER" id="PTHR32154:SF20">
    <property type="entry name" value="2-OXOGLUTARATE OXIDOREDUCTASE SUBUNIT KORA"/>
    <property type="match status" value="1"/>
</dbReference>
<dbReference type="CDD" id="cd07034">
    <property type="entry name" value="TPP_PYR_PFOR_IOR-alpha_like"/>
    <property type="match status" value="1"/>
</dbReference>
<evidence type="ECO:0000256" key="1">
    <source>
        <dbReference type="ARBA" id="ARBA00023002"/>
    </source>
</evidence>